<gene>
    <name evidence="3" type="ORF">C4544_00220</name>
</gene>
<dbReference type="Proteomes" id="UP000285655">
    <property type="component" value="Unassembled WGS sequence"/>
</dbReference>
<evidence type="ECO:0000256" key="2">
    <source>
        <dbReference type="SAM" id="SignalP"/>
    </source>
</evidence>
<organism evidence="3 4">
    <name type="scientific">candidate division WS5 bacterium</name>
    <dbReference type="NCBI Taxonomy" id="2093353"/>
    <lineage>
        <taxon>Bacteria</taxon>
        <taxon>candidate division WS5</taxon>
    </lineage>
</organism>
<keyword evidence="1" id="KW-0812">Transmembrane</keyword>
<evidence type="ECO:0000313" key="3">
    <source>
        <dbReference type="EMBL" id="RJO62265.1"/>
    </source>
</evidence>
<dbReference type="EMBL" id="QZJW01000002">
    <property type="protein sequence ID" value="RJO62265.1"/>
    <property type="molecule type" value="Genomic_DNA"/>
</dbReference>
<protein>
    <recommendedName>
        <fullName evidence="5">DUF5658 domain-containing protein</fullName>
    </recommendedName>
</protein>
<evidence type="ECO:0008006" key="5">
    <source>
        <dbReference type="Google" id="ProtNLM"/>
    </source>
</evidence>
<keyword evidence="1" id="KW-1133">Transmembrane helix</keyword>
<feature type="chain" id="PRO_5018979719" description="DUF5658 domain-containing protein" evidence="2">
    <location>
        <begin position="35"/>
        <end position="301"/>
    </location>
</feature>
<reference evidence="3 4" key="1">
    <citation type="journal article" date="2017" name="ISME J.">
        <title>Energy and carbon metabolisms in a deep terrestrial subsurface fluid microbial community.</title>
        <authorList>
            <person name="Momper L."/>
            <person name="Jungbluth S.P."/>
            <person name="Lee M.D."/>
            <person name="Amend J.P."/>
        </authorList>
    </citation>
    <scope>NUCLEOTIDE SEQUENCE [LARGE SCALE GENOMIC DNA]</scope>
    <source>
        <strain evidence="3">SURF_29</strain>
    </source>
</reference>
<feature type="transmembrane region" description="Helical" evidence="1">
    <location>
        <begin position="272"/>
        <end position="292"/>
    </location>
</feature>
<proteinExistence type="predicted"/>
<keyword evidence="1" id="KW-0472">Membrane</keyword>
<dbReference type="AlphaFoldDB" id="A0A419DGP8"/>
<feature type="transmembrane region" description="Helical" evidence="1">
    <location>
        <begin position="238"/>
        <end position="260"/>
    </location>
</feature>
<sequence>MVAEKYLKKYNFVGLICSISVFFILFLFPNSSFAENSSATCYRCVTDNYSKPYLNCLDQCSGLGNGSGDRGIKEVLQDISTLKQSGPAQADPTSCNQFLSKAGDIHGPFNKYMDRTNIQPDSVSMSELYNDLIQIGVITGNFCTVEWLNAGQADMEKEDEISGDCAQCNTFCDSDPNPDQCFQTKCSGIVGCTRDWGKDTLALNPFSQFNPIDGGFGSGVSNLNATGFLQDVMTYGSAVLGGLAVLKIIFGGVMYATAAGNAQRISDAKSHIFYALLGVALIAGSNIILWLFGASNNIPTP</sequence>
<comment type="caution">
    <text evidence="3">The sequence shown here is derived from an EMBL/GenBank/DDBJ whole genome shotgun (WGS) entry which is preliminary data.</text>
</comment>
<feature type="signal peptide" evidence="2">
    <location>
        <begin position="1"/>
        <end position="34"/>
    </location>
</feature>
<evidence type="ECO:0000313" key="4">
    <source>
        <dbReference type="Proteomes" id="UP000285655"/>
    </source>
</evidence>
<accession>A0A419DGP8</accession>
<keyword evidence="2" id="KW-0732">Signal</keyword>
<name>A0A419DGP8_9BACT</name>
<evidence type="ECO:0000256" key="1">
    <source>
        <dbReference type="SAM" id="Phobius"/>
    </source>
</evidence>